<dbReference type="HOGENOM" id="CLU_2681606_0_0_0"/>
<proteinExistence type="predicted"/>
<feature type="modified residue" description="4-aspartylphosphate" evidence="1">
    <location>
        <position position="5"/>
    </location>
</feature>
<name>H8GX61_DEIGI</name>
<dbReference type="Pfam" id="PF00072">
    <property type="entry name" value="Response_reg"/>
    <property type="match status" value="1"/>
</dbReference>
<sequence length="74" mass="8373">MVILDYNMPKLNGAEVLTRLRQDERLSELKVVMLTTSRSHEAQIRALRADDYLIKPEGVDAAQAVALKLAAHWQ</sequence>
<dbReference type="InterPro" id="IPR011006">
    <property type="entry name" value="CheY-like_superfamily"/>
</dbReference>
<dbReference type="PROSITE" id="PS50110">
    <property type="entry name" value="RESPONSE_REGULATORY"/>
    <property type="match status" value="1"/>
</dbReference>
<evidence type="ECO:0000313" key="3">
    <source>
        <dbReference type="EMBL" id="AFD24601.1"/>
    </source>
</evidence>
<dbReference type="AlphaFoldDB" id="H8GX61"/>
<reference evidence="3 4" key="1">
    <citation type="journal article" date="2012" name="PLoS ONE">
        <title>Genome sequence and transcriptome analysis of the radioresistant bacterium Deinococcus gobiensis: insights into the extreme environmental adaptations.</title>
        <authorList>
            <person name="Yuan M."/>
            <person name="Chen M."/>
            <person name="Zhang W."/>
            <person name="Lu W."/>
            <person name="Wang J."/>
            <person name="Yang M."/>
            <person name="Zhao P."/>
            <person name="Tang R."/>
            <person name="Li X."/>
            <person name="Hao Y."/>
            <person name="Zhou Z."/>
            <person name="Zhan Y."/>
            <person name="Yu H."/>
            <person name="Teng C."/>
            <person name="Yan Y."/>
            <person name="Ping S."/>
            <person name="Wang Y."/>
            <person name="Lin M."/>
        </authorList>
    </citation>
    <scope>NUCLEOTIDE SEQUENCE [LARGE SCALE GENOMIC DNA]</scope>
    <source>
        <strain evidence="3 4">I-0</strain>
    </source>
</reference>
<dbReference type="InterPro" id="IPR001789">
    <property type="entry name" value="Sig_transdc_resp-reg_receiver"/>
</dbReference>
<keyword evidence="4" id="KW-1185">Reference proteome</keyword>
<evidence type="ECO:0000256" key="1">
    <source>
        <dbReference type="PROSITE-ProRule" id="PRU00169"/>
    </source>
</evidence>
<dbReference type="PATRIC" id="fig|745776.4.peg.691"/>
<evidence type="ECO:0000259" key="2">
    <source>
        <dbReference type="PROSITE" id="PS50110"/>
    </source>
</evidence>
<dbReference type="Proteomes" id="UP000007575">
    <property type="component" value="Chromosome"/>
</dbReference>
<dbReference type="EMBL" id="CP002191">
    <property type="protein sequence ID" value="AFD24601.1"/>
    <property type="molecule type" value="Genomic_DNA"/>
</dbReference>
<evidence type="ECO:0000313" key="4">
    <source>
        <dbReference type="Proteomes" id="UP000007575"/>
    </source>
</evidence>
<feature type="domain" description="Response regulatory" evidence="2">
    <location>
        <begin position="1"/>
        <end position="70"/>
    </location>
</feature>
<keyword evidence="1" id="KW-0597">Phosphoprotein</keyword>
<dbReference type="InterPro" id="IPR052893">
    <property type="entry name" value="TCS_response_regulator"/>
</dbReference>
<dbReference type="Gene3D" id="3.40.50.2300">
    <property type="match status" value="1"/>
</dbReference>
<dbReference type="KEGG" id="dgo:DGo_CA0674"/>
<dbReference type="PANTHER" id="PTHR44520:SF1">
    <property type="entry name" value="TWO-COMPONENT SYSTEM REGULATORY PROTEIN"/>
    <property type="match status" value="1"/>
</dbReference>
<dbReference type="GO" id="GO:0000160">
    <property type="term" value="P:phosphorelay signal transduction system"/>
    <property type="evidence" value="ECO:0007669"/>
    <property type="project" value="InterPro"/>
</dbReference>
<gene>
    <name evidence="3" type="ordered locus">DGo_CA0674</name>
</gene>
<protein>
    <submittedName>
        <fullName evidence="3">Serine phosphatase RsbU, regulator of sigma subunit</fullName>
    </submittedName>
</protein>
<dbReference type="STRING" id="745776.DGo_CA0674"/>
<accession>H8GX61</accession>
<dbReference type="PANTHER" id="PTHR44520">
    <property type="entry name" value="RESPONSE REGULATOR RCP1-RELATED"/>
    <property type="match status" value="1"/>
</dbReference>
<organism evidence="3 4">
    <name type="scientific">Deinococcus gobiensis (strain DSM 21396 / JCM 16679 / CGMCC 1.7299 / I-0)</name>
    <dbReference type="NCBI Taxonomy" id="745776"/>
    <lineage>
        <taxon>Bacteria</taxon>
        <taxon>Thermotogati</taxon>
        <taxon>Deinococcota</taxon>
        <taxon>Deinococci</taxon>
        <taxon>Deinococcales</taxon>
        <taxon>Deinococcaceae</taxon>
        <taxon>Deinococcus</taxon>
    </lineage>
</organism>
<dbReference type="SUPFAM" id="SSF52172">
    <property type="entry name" value="CheY-like"/>
    <property type="match status" value="1"/>
</dbReference>